<dbReference type="EMBL" id="JANJYI010000007">
    <property type="protein sequence ID" value="KAK2642009.1"/>
    <property type="molecule type" value="Genomic_DNA"/>
</dbReference>
<comment type="cofactor">
    <cofactor evidence="1">
        <name>a divalent metal cation</name>
        <dbReference type="ChEBI" id="CHEBI:60240"/>
    </cofactor>
</comment>
<organism evidence="9 10">
    <name type="scientific">Dipteronia dyeriana</name>
    <dbReference type="NCBI Taxonomy" id="168575"/>
    <lineage>
        <taxon>Eukaryota</taxon>
        <taxon>Viridiplantae</taxon>
        <taxon>Streptophyta</taxon>
        <taxon>Embryophyta</taxon>
        <taxon>Tracheophyta</taxon>
        <taxon>Spermatophyta</taxon>
        <taxon>Magnoliopsida</taxon>
        <taxon>eudicotyledons</taxon>
        <taxon>Gunneridae</taxon>
        <taxon>Pentapetalae</taxon>
        <taxon>rosids</taxon>
        <taxon>malvids</taxon>
        <taxon>Sapindales</taxon>
        <taxon>Sapindaceae</taxon>
        <taxon>Hippocastanoideae</taxon>
        <taxon>Acereae</taxon>
        <taxon>Dipteronia</taxon>
    </lineage>
</organism>
<dbReference type="Proteomes" id="UP001280121">
    <property type="component" value="Unassembled WGS sequence"/>
</dbReference>
<reference evidence="9" key="1">
    <citation type="journal article" date="2023" name="Plant J.">
        <title>Genome sequences and population genomics provide insights into the demographic history, inbreeding, and mutation load of two 'living fossil' tree species of Dipteronia.</title>
        <authorList>
            <person name="Feng Y."/>
            <person name="Comes H.P."/>
            <person name="Chen J."/>
            <person name="Zhu S."/>
            <person name="Lu R."/>
            <person name="Zhang X."/>
            <person name="Li P."/>
            <person name="Qiu J."/>
            <person name="Olsen K.M."/>
            <person name="Qiu Y."/>
        </authorList>
    </citation>
    <scope>NUCLEOTIDE SEQUENCE</scope>
    <source>
        <strain evidence="9">KIB01</strain>
    </source>
</reference>
<dbReference type="GO" id="GO:0005634">
    <property type="term" value="C:nucleus"/>
    <property type="evidence" value="ECO:0007669"/>
    <property type="project" value="UniProtKB-SubCell"/>
</dbReference>
<keyword evidence="5" id="KW-0479">Metal-binding</keyword>
<dbReference type="GO" id="GO:0016787">
    <property type="term" value="F:hydrolase activity"/>
    <property type="evidence" value="ECO:0007669"/>
    <property type="project" value="UniProtKB-KW"/>
</dbReference>
<keyword evidence="7" id="KW-0539">Nucleus</keyword>
<evidence type="ECO:0000256" key="6">
    <source>
        <dbReference type="ARBA" id="ARBA00022801"/>
    </source>
</evidence>
<evidence type="ECO:0000256" key="2">
    <source>
        <dbReference type="ARBA" id="ARBA00004123"/>
    </source>
</evidence>
<evidence type="ECO:0000256" key="4">
    <source>
        <dbReference type="ARBA" id="ARBA00022722"/>
    </source>
</evidence>
<gene>
    <name evidence="9" type="ORF">Ddye_023772</name>
</gene>
<dbReference type="PANTHER" id="PTHR22930:SF259">
    <property type="entry name" value="OS08G0106900 PROTEIN"/>
    <property type="match status" value="1"/>
</dbReference>
<protein>
    <recommendedName>
        <fullName evidence="8">DDE Tnp4 domain-containing protein</fullName>
    </recommendedName>
</protein>
<name>A0AAD9TTM3_9ROSI</name>
<dbReference type="Pfam" id="PF13359">
    <property type="entry name" value="DDE_Tnp_4"/>
    <property type="match status" value="1"/>
</dbReference>
<evidence type="ECO:0000256" key="3">
    <source>
        <dbReference type="ARBA" id="ARBA00006958"/>
    </source>
</evidence>
<dbReference type="GO" id="GO:0004518">
    <property type="term" value="F:nuclease activity"/>
    <property type="evidence" value="ECO:0007669"/>
    <property type="project" value="UniProtKB-KW"/>
</dbReference>
<evidence type="ECO:0000256" key="1">
    <source>
        <dbReference type="ARBA" id="ARBA00001968"/>
    </source>
</evidence>
<dbReference type="GO" id="GO:0046872">
    <property type="term" value="F:metal ion binding"/>
    <property type="evidence" value="ECO:0007669"/>
    <property type="project" value="UniProtKB-KW"/>
</dbReference>
<dbReference type="PANTHER" id="PTHR22930">
    <property type="match status" value="1"/>
</dbReference>
<evidence type="ECO:0000313" key="9">
    <source>
        <dbReference type="EMBL" id="KAK2642009.1"/>
    </source>
</evidence>
<comment type="similarity">
    <text evidence="3">Belongs to the HARBI1 family.</text>
</comment>
<accession>A0AAD9TTM3</accession>
<evidence type="ECO:0000313" key="10">
    <source>
        <dbReference type="Proteomes" id="UP001280121"/>
    </source>
</evidence>
<evidence type="ECO:0000256" key="7">
    <source>
        <dbReference type="ARBA" id="ARBA00023242"/>
    </source>
</evidence>
<comment type="subcellular location">
    <subcellularLocation>
        <location evidence="2">Nucleus</location>
    </subcellularLocation>
</comment>
<sequence>MFAKPGSLPSKLRESIRIYPYFKDCIEGIDGTPIPAMITGRNVSSYRNRHGTISQNVLAACNFDLEFIYVLNGWEGSVHDSKLLTYALTRRRTALKVTQVDPELVDEVDPEPVFQMQEQQRTEANEWRHAIALIMWTDARHNDNNENQ</sequence>
<keyword evidence="4" id="KW-0540">Nuclease</keyword>
<keyword evidence="6" id="KW-0378">Hydrolase</keyword>
<feature type="domain" description="DDE Tnp4" evidence="8">
    <location>
        <begin position="29"/>
        <end position="105"/>
    </location>
</feature>
<proteinExistence type="inferred from homology"/>
<comment type="caution">
    <text evidence="9">The sequence shown here is derived from an EMBL/GenBank/DDBJ whole genome shotgun (WGS) entry which is preliminary data.</text>
</comment>
<dbReference type="InterPro" id="IPR027806">
    <property type="entry name" value="HARBI1_dom"/>
</dbReference>
<keyword evidence="10" id="KW-1185">Reference proteome</keyword>
<dbReference type="AlphaFoldDB" id="A0AAD9TTM3"/>
<dbReference type="InterPro" id="IPR045249">
    <property type="entry name" value="HARBI1-like"/>
</dbReference>
<evidence type="ECO:0000259" key="8">
    <source>
        <dbReference type="Pfam" id="PF13359"/>
    </source>
</evidence>
<evidence type="ECO:0000256" key="5">
    <source>
        <dbReference type="ARBA" id="ARBA00022723"/>
    </source>
</evidence>